<evidence type="ECO:0000313" key="2">
    <source>
        <dbReference type="EMBL" id="EJK54246.1"/>
    </source>
</evidence>
<accession>K0RZR1</accession>
<feature type="compositionally biased region" description="Polar residues" evidence="1">
    <location>
        <begin position="37"/>
        <end position="54"/>
    </location>
</feature>
<evidence type="ECO:0000256" key="1">
    <source>
        <dbReference type="SAM" id="MobiDB-lite"/>
    </source>
</evidence>
<name>K0RZR1_THAOC</name>
<dbReference type="AlphaFoldDB" id="K0RZR1"/>
<sequence length="120" mass="12737">MVAESKLRPSQVTPGDAKRRRVQGTSSFAAVDADEGATSQAQIPPHQTQTSPSGNAAELVGVVHAIPTGAPLSAFGLANPQSDFATRRRHHEMQMNPILRIGKLSIRECESSAVVSHLCL</sequence>
<protein>
    <submittedName>
        <fullName evidence="2">Uncharacterized protein</fullName>
    </submittedName>
</protein>
<keyword evidence="3" id="KW-1185">Reference proteome</keyword>
<evidence type="ECO:0000313" key="3">
    <source>
        <dbReference type="Proteomes" id="UP000266841"/>
    </source>
</evidence>
<comment type="caution">
    <text evidence="2">The sequence shown here is derived from an EMBL/GenBank/DDBJ whole genome shotgun (WGS) entry which is preliminary data.</text>
</comment>
<reference evidence="2 3" key="1">
    <citation type="journal article" date="2012" name="Genome Biol.">
        <title>Genome and low-iron response of an oceanic diatom adapted to chronic iron limitation.</title>
        <authorList>
            <person name="Lommer M."/>
            <person name="Specht M."/>
            <person name="Roy A.S."/>
            <person name="Kraemer L."/>
            <person name="Andreson R."/>
            <person name="Gutowska M.A."/>
            <person name="Wolf J."/>
            <person name="Bergner S.V."/>
            <person name="Schilhabel M.B."/>
            <person name="Klostermeier U.C."/>
            <person name="Beiko R.G."/>
            <person name="Rosenstiel P."/>
            <person name="Hippler M."/>
            <person name="Laroche J."/>
        </authorList>
    </citation>
    <scope>NUCLEOTIDE SEQUENCE [LARGE SCALE GENOMIC DNA]</scope>
    <source>
        <strain evidence="2 3">CCMP1005</strain>
    </source>
</reference>
<dbReference type="EMBL" id="AGNL01036129">
    <property type="protein sequence ID" value="EJK54246.1"/>
    <property type="molecule type" value="Genomic_DNA"/>
</dbReference>
<proteinExistence type="predicted"/>
<gene>
    <name evidence="2" type="ORF">THAOC_26151</name>
</gene>
<dbReference type="Proteomes" id="UP000266841">
    <property type="component" value="Unassembled WGS sequence"/>
</dbReference>
<feature type="region of interest" description="Disordered" evidence="1">
    <location>
        <begin position="1"/>
        <end position="54"/>
    </location>
</feature>
<organism evidence="2 3">
    <name type="scientific">Thalassiosira oceanica</name>
    <name type="common">Marine diatom</name>
    <dbReference type="NCBI Taxonomy" id="159749"/>
    <lineage>
        <taxon>Eukaryota</taxon>
        <taxon>Sar</taxon>
        <taxon>Stramenopiles</taxon>
        <taxon>Ochrophyta</taxon>
        <taxon>Bacillariophyta</taxon>
        <taxon>Coscinodiscophyceae</taxon>
        <taxon>Thalassiosirophycidae</taxon>
        <taxon>Thalassiosirales</taxon>
        <taxon>Thalassiosiraceae</taxon>
        <taxon>Thalassiosira</taxon>
    </lineage>
</organism>